<evidence type="ECO:0000313" key="3">
    <source>
        <dbReference type="Proteomes" id="UP001341840"/>
    </source>
</evidence>
<evidence type="ECO:0000256" key="1">
    <source>
        <dbReference type="SAM" id="MobiDB-lite"/>
    </source>
</evidence>
<comment type="caution">
    <text evidence="2">The sequence shown here is derived from an EMBL/GenBank/DDBJ whole genome shotgun (WGS) entry which is preliminary data.</text>
</comment>
<protein>
    <submittedName>
        <fullName evidence="2">Uncharacterized protein</fullName>
    </submittedName>
</protein>
<gene>
    <name evidence="2" type="ORF">PIB30_021163</name>
</gene>
<keyword evidence="3" id="KW-1185">Reference proteome</keyword>
<organism evidence="2 3">
    <name type="scientific">Stylosanthes scabra</name>
    <dbReference type="NCBI Taxonomy" id="79078"/>
    <lineage>
        <taxon>Eukaryota</taxon>
        <taxon>Viridiplantae</taxon>
        <taxon>Streptophyta</taxon>
        <taxon>Embryophyta</taxon>
        <taxon>Tracheophyta</taxon>
        <taxon>Spermatophyta</taxon>
        <taxon>Magnoliopsida</taxon>
        <taxon>eudicotyledons</taxon>
        <taxon>Gunneridae</taxon>
        <taxon>Pentapetalae</taxon>
        <taxon>rosids</taxon>
        <taxon>fabids</taxon>
        <taxon>Fabales</taxon>
        <taxon>Fabaceae</taxon>
        <taxon>Papilionoideae</taxon>
        <taxon>50 kb inversion clade</taxon>
        <taxon>dalbergioids sensu lato</taxon>
        <taxon>Dalbergieae</taxon>
        <taxon>Pterocarpus clade</taxon>
        <taxon>Stylosanthes</taxon>
    </lineage>
</organism>
<name>A0ABU6S9A2_9FABA</name>
<dbReference type="Proteomes" id="UP001341840">
    <property type="component" value="Unassembled WGS sequence"/>
</dbReference>
<accession>A0ABU6S9A2</accession>
<sequence>MEKNGGKYKKRTAIWEFLIIEQHHHIGATVKNKNPRPAPSYLRSRTTALRRPAPPSLSPATTPHLKSTYHHRRSSKLTVSPRISLSLVLTHRSPLRVFNLRSLLVQSIRN</sequence>
<proteinExistence type="predicted"/>
<reference evidence="2 3" key="1">
    <citation type="journal article" date="2023" name="Plants (Basel)">
        <title>Bridging the Gap: Combining Genomics and Transcriptomics Approaches to Understand Stylosanthes scabra, an Orphan Legume from the Brazilian Caatinga.</title>
        <authorList>
            <person name="Ferreira-Neto J.R.C."/>
            <person name="da Silva M.D."/>
            <person name="Binneck E."/>
            <person name="de Melo N.F."/>
            <person name="da Silva R.H."/>
            <person name="de Melo A.L.T.M."/>
            <person name="Pandolfi V."/>
            <person name="Bustamante F.O."/>
            <person name="Brasileiro-Vidal A.C."/>
            <person name="Benko-Iseppon A.M."/>
        </authorList>
    </citation>
    <scope>NUCLEOTIDE SEQUENCE [LARGE SCALE GENOMIC DNA]</scope>
    <source>
        <tissue evidence="2">Leaves</tissue>
    </source>
</reference>
<evidence type="ECO:0000313" key="2">
    <source>
        <dbReference type="EMBL" id="MED6132679.1"/>
    </source>
</evidence>
<feature type="region of interest" description="Disordered" evidence="1">
    <location>
        <begin position="29"/>
        <end position="76"/>
    </location>
</feature>
<dbReference type="EMBL" id="JASCZI010060484">
    <property type="protein sequence ID" value="MED6132679.1"/>
    <property type="molecule type" value="Genomic_DNA"/>
</dbReference>